<dbReference type="PANTHER" id="PTHR16222">
    <property type="entry name" value="ADP-RIBOSYLGLYCOHYDROLASE"/>
    <property type="match status" value="1"/>
</dbReference>
<evidence type="ECO:0000313" key="4">
    <source>
        <dbReference type="EMBL" id="BCI51147.1"/>
    </source>
</evidence>
<dbReference type="PANTHER" id="PTHR16222:SF24">
    <property type="entry name" value="ADP-RIBOSYLHYDROLASE ARH3"/>
    <property type="match status" value="1"/>
</dbReference>
<gene>
    <name evidence="4" type="primary">draG</name>
    <name evidence="4" type="ORF">NIIDNTM18_04250</name>
</gene>
<name>A0A6S6P1F1_9MYCO</name>
<dbReference type="InterPro" id="IPR050792">
    <property type="entry name" value="ADP-ribosylglycohydrolase"/>
</dbReference>
<evidence type="ECO:0000256" key="1">
    <source>
        <dbReference type="ARBA" id="ARBA00010702"/>
    </source>
</evidence>
<keyword evidence="3" id="KW-0479">Metal-binding</keyword>
<dbReference type="GO" id="GO:0046872">
    <property type="term" value="F:metal ion binding"/>
    <property type="evidence" value="ECO:0007669"/>
    <property type="project" value="UniProtKB-KW"/>
</dbReference>
<dbReference type="InterPro" id="IPR005502">
    <property type="entry name" value="Ribosyl_crysJ1"/>
</dbReference>
<reference evidence="4 5" key="1">
    <citation type="submission" date="2020-07" db="EMBL/GenBank/DDBJ databases">
        <title>Complete genome sequence of Mycolicibacterium litorale like strain isolated from cardiac implantable electronic device infection.</title>
        <authorList>
            <person name="Fukano H."/>
            <person name="Miyama H."/>
            <person name="Hoshino Y."/>
        </authorList>
    </citation>
    <scope>NUCLEOTIDE SEQUENCE [LARGE SCALE GENOMIC DNA]</scope>
    <source>
        <strain evidence="4 5">NIIDNTM18</strain>
    </source>
</reference>
<dbReference type="RefSeq" id="WP_185294151.1">
    <property type="nucleotide sequence ID" value="NZ_AP023287.1"/>
</dbReference>
<dbReference type="Pfam" id="PF03747">
    <property type="entry name" value="ADP_ribosyl_GH"/>
    <property type="match status" value="1"/>
</dbReference>
<dbReference type="GO" id="GO:0016787">
    <property type="term" value="F:hydrolase activity"/>
    <property type="evidence" value="ECO:0007669"/>
    <property type="project" value="UniProtKB-KW"/>
</dbReference>
<sequence length="301" mass="31219">METTTLRSRIRAGLLTYAAGDAAGVPWEGCRAEEVYRPGIDELPRRGDWPPGATSDDTALTLLVAEYLRDRGAVVDETDFLTRLATAAPGIRGIGPSTQAAVDRFRAGGTTRAERGDTNGAAMRALPIGWAVADADLRRTVTTGLSWTTHGAAPAIAAACIAAAMASAALDGASPLDAVPTETNWAETEFGIDLTPVRRAGAGDWWPHRNGVGLYALDTVAAVVGVVRHATEHRLTVADALRHAVSLGGDTDTVAAIAGGILGGREPGTPEIPWLDRVDLPDSAVIDDLSAALAALRSSTS</sequence>
<proteinExistence type="inferred from homology"/>
<accession>A0A6S6P1F1</accession>
<evidence type="ECO:0000256" key="3">
    <source>
        <dbReference type="PIRSR" id="PIRSR605502-1"/>
    </source>
</evidence>
<keyword evidence="2 4" id="KW-0378">Hydrolase</keyword>
<evidence type="ECO:0000256" key="2">
    <source>
        <dbReference type="ARBA" id="ARBA00022801"/>
    </source>
</evidence>
<dbReference type="Gene3D" id="1.10.4080.10">
    <property type="entry name" value="ADP-ribosylation/Crystallin J1"/>
    <property type="match status" value="1"/>
</dbReference>
<feature type="binding site" evidence="3">
    <location>
        <position position="57"/>
    </location>
    <ligand>
        <name>Mg(2+)</name>
        <dbReference type="ChEBI" id="CHEBI:18420"/>
        <label>1</label>
    </ligand>
</feature>
<dbReference type="AlphaFoldDB" id="A0A6S6P1F1"/>
<feature type="binding site" evidence="3">
    <location>
        <position position="55"/>
    </location>
    <ligand>
        <name>Mg(2+)</name>
        <dbReference type="ChEBI" id="CHEBI:18420"/>
        <label>1</label>
    </ligand>
</feature>
<feature type="binding site" evidence="3">
    <location>
        <position position="250"/>
    </location>
    <ligand>
        <name>Mg(2+)</name>
        <dbReference type="ChEBI" id="CHEBI:18420"/>
        <label>1</label>
    </ligand>
</feature>
<dbReference type="Proteomes" id="UP000515734">
    <property type="component" value="Chromosome"/>
</dbReference>
<feature type="binding site" evidence="3">
    <location>
        <position position="252"/>
    </location>
    <ligand>
        <name>Mg(2+)</name>
        <dbReference type="ChEBI" id="CHEBI:18420"/>
        <label>1</label>
    </ligand>
</feature>
<feature type="binding site" evidence="3">
    <location>
        <position position="253"/>
    </location>
    <ligand>
        <name>Mg(2+)</name>
        <dbReference type="ChEBI" id="CHEBI:18420"/>
        <label>1</label>
    </ligand>
</feature>
<dbReference type="SUPFAM" id="SSF101478">
    <property type="entry name" value="ADP-ribosylglycohydrolase"/>
    <property type="match status" value="1"/>
</dbReference>
<comment type="similarity">
    <text evidence="1">Belongs to the ADP-ribosylglycohydrolase family.</text>
</comment>
<organism evidence="4 5">
    <name type="scientific">Mycolicibacterium litorale</name>
    <dbReference type="NCBI Taxonomy" id="758802"/>
    <lineage>
        <taxon>Bacteria</taxon>
        <taxon>Bacillati</taxon>
        <taxon>Actinomycetota</taxon>
        <taxon>Actinomycetes</taxon>
        <taxon>Mycobacteriales</taxon>
        <taxon>Mycobacteriaceae</taxon>
        <taxon>Mycolicibacterium</taxon>
    </lineage>
</organism>
<dbReference type="EMBL" id="AP023287">
    <property type="protein sequence ID" value="BCI51147.1"/>
    <property type="molecule type" value="Genomic_DNA"/>
</dbReference>
<dbReference type="InterPro" id="IPR036705">
    <property type="entry name" value="Ribosyl_crysJ1_sf"/>
</dbReference>
<evidence type="ECO:0000313" key="5">
    <source>
        <dbReference type="Proteomes" id="UP000515734"/>
    </source>
</evidence>
<keyword evidence="3" id="KW-0460">Magnesium</keyword>
<protein>
    <submittedName>
        <fullName evidence="4">ADP-ribosylglycohydrolase</fullName>
    </submittedName>
</protein>
<comment type="cofactor">
    <cofactor evidence="3">
        <name>Mg(2+)</name>
        <dbReference type="ChEBI" id="CHEBI:18420"/>
    </cofactor>
    <text evidence="3">Binds 2 magnesium ions per subunit.</text>
</comment>
<feature type="binding site" evidence="3">
    <location>
        <position position="56"/>
    </location>
    <ligand>
        <name>Mg(2+)</name>
        <dbReference type="ChEBI" id="CHEBI:18420"/>
        <label>1</label>
    </ligand>
</feature>